<reference evidence="3 4" key="1">
    <citation type="submission" date="2018-09" db="EMBL/GenBank/DDBJ databases">
        <title>The draft genome of Acinetobacter spp. strains.</title>
        <authorList>
            <person name="Qin J."/>
            <person name="Feng Y."/>
            <person name="Zong Z."/>
        </authorList>
    </citation>
    <scope>NUCLEOTIDE SEQUENCE [LARGE SCALE GENOMIC DNA]</scope>
    <source>
        <strain evidence="3 4">WCHAc060012</strain>
    </source>
</reference>
<dbReference type="OrthoDB" id="5353763at2"/>
<feature type="transmembrane region" description="Helical" evidence="1">
    <location>
        <begin position="54"/>
        <end position="74"/>
    </location>
</feature>
<feature type="transmembrane region" description="Helical" evidence="1">
    <location>
        <begin position="321"/>
        <end position="344"/>
    </location>
</feature>
<name>A0A3A8E6U8_9GAMM</name>
<feature type="transmembrane region" description="Helical" evidence="1">
    <location>
        <begin position="222"/>
        <end position="242"/>
    </location>
</feature>
<evidence type="ECO:0000259" key="2">
    <source>
        <dbReference type="Pfam" id="PF07158"/>
    </source>
</evidence>
<organism evidence="3 4">
    <name type="scientific">Acinetobacter tianfuensis</name>
    <dbReference type="NCBI Taxonomy" id="2419603"/>
    <lineage>
        <taxon>Bacteria</taxon>
        <taxon>Pseudomonadati</taxon>
        <taxon>Pseudomonadota</taxon>
        <taxon>Gammaproteobacteria</taxon>
        <taxon>Moraxellales</taxon>
        <taxon>Moraxellaceae</taxon>
        <taxon>Acinetobacter</taxon>
    </lineage>
</organism>
<feature type="transmembrane region" description="Helical" evidence="1">
    <location>
        <begin position="172"/>
        <end position="197"/>
    </location>
</feature>
<evidence type="ECO:0000313" key="4">
    <source>
        <dbReference type="Proteomes" id="UP000282388"/>
    </source>
</evidence>
<feature type="domain" description="Dicarboxylate carrier MatC N-terminal" evidence="2">
    <location>
        <begin position="4"/>
        <end position="147"/>
    </location>
</feature>
<feature type="transmembrane region" description="Helical" evidence="1">
    <location>
        <begin position="279"/>
        <end position="301"/>
    </location>
</feature>
<evidence type="ECO:0000256" key="1">
    <source>
        <dbReference type="SAM" id="Phobius"/>
    </source>
</evidence>
<feature type="transmembrane region" description="Helical" evidence="1">
    <location>
        <begin position="406"/>
        <end position="427"/>
    </location>
</feature>
<keyword evidence="1" id="KW-0812">Transmembrane</keyword>
<feature type="transmembrane region" description="Helical" evidence="1">
    <location>
        <begin position="26"/>
        <end position="42"/>
    </location>
</feature>
<evidence type="ECO:0000313" key="3">
    <source>
        <dbReference type="EMBL" id="RKG29868.1"/>
    </source>
</evidence>
<feature type="transmembrane region" description="Helical" evidence="1">
    <location>
        <begin position="94"/>
        <end position="125"/>
    </location>
</feature>
<dbReference type="RefSeq" id="WP_120403274.1">
    <property type="nucleotide sequence ID" value="NZ_RAXV01000031.1"/>
</dbReference>
<dbReference type="EMBL" id="RAXV01000031">
    <property type="protein sequence ID" value="RKG29868.1"/>
    <property type="molecule type" value="Genomic_DNA"/>
</dbReference>
<dbReference type="Proteomes" id="UP000282388">
    <property type="component" value="Unassembled WGS sequence"/>
</dbReference>
<accession>A0A3A8E6U8</accession>
<keyword evidence="4" id="KW-1185">Reference proteome</keyword>
<gene>
    <name evidence="3" type="ORF">D7V32_12980</name>
</gene>
<feature type="transmembrane region" description="Helical" evidence="1">
    <location>
        <begin position="351"/>
        <end position="374"/>
    </location>
</feature>
<dbReference type="InterPro" id="IPR009827">
    <property type="entry name" value="MatC_N"/>
</dbReference>
<keyword evidence="1" id="KW-1133">Transmembrane helix</keyword>
<dbReference type="Pfam" id="PF07158">
    <property type="entry name" value="MatC_N"/>
    <property type="match status" value="1"/>
</dbReference>
<comment type="caution">
    <text evidence="3">The sequence shown here is derived from an EMBL/GenBank/DDBJ whole genome shotgun (WGS) entry which is preliminary data.</text>
</comment>
<keyword evidence="1" id="KW-0472">Membrane</keyword>
<sequence>MVVLVLSVLVLSIALGYITKINIGFFSIIGAYFIGCFGLGMKPSEVTELWPVKIFFIIFAVTLFYNFALANGALERLAGHLLYRCRKYPYLLPLAIFGASTIIAALGAGFYTVLAFMAPITLLLCQKTKMNLVIGGMAVNYGALAGANFMTSQSGIIFRSLMESSGVESSTSFAYATSIFVVTIIIPIVVLGLYTFFNRKNSNIQIEDIQPEPFNSAQKKSLFLIVLMMAVVLVFPILHLILPEQETITFLNSKIDIAFIAVLFALISLLMKLADEKKVVALVPWGTLIMICGVGMLISLGVKVGIIEMLTNWLTQNVPVWLIPILLCLISAVMSIFSSTLGVVAPTLFPIVPAIAAASGLNPMILFICIVAGAQSSSISPFSSGGSLIMGSAPEGIDKNKLFNQLLFRAIPVGVFAAIIAIIALNITL</sequence>
<dbReference type="AlphaFoldDB" id="A0A3A8E6U8"/>
<protein>
    <submittedName>
        <fullName evidence="3">SLC13 family permease</fullName>
    </submittedName>
</protein>
<feature type="transmembrane region" description="Helical" evidence="1">
    <location>
        <begin position="132"/>
        <end position="152"/>
    </location>
</feature>
<proteinExistence type="predicted"/>